<keyword evidence="6" id="KW-1185">Reference proteome</keyword>
<dbReference type="Pfam" id="PF08241">
    <property type="entry name" value="Methyltransf_11"/>
    <property type="match status" value="1"/>
</dbReference>
<gene>
    <name evidence="5" type="ORF">FPZ24_04960</name>
</gene>
<dbReference type="RefSeq" id="WP_146569994.1">
    <property type="nucleotide sequence ID" value="NZ_CP042306.1"/>
</dbReference>
<dbReference type="SUPFAM" id="SSF53335">
    <property type="entry name" value="S-adenosyl-L-methionine-dependent methyltransferases"/>
    <property type="match status" value="1"/>
</dbReference>
<dbReference type="OrthoDB" id="5642573at2"/>
<dbReference type="GO" id="GO:0008757">
    <property type="term" value="F:S-adenosylmethionine-dependent methyltransferase activity"/>
    <property type="evidence" value="ECO:0007669"/>
    <property type="project" value="InterPro"/>
</dbReference>
<keyword evidence="2 5" id="KW-0808">Transferase</keyword>
<evidence type="ECO:0000313" key="6">
    <source>
        <dbReference type="Proteomes" id="UP000315673"/>
    </source>
</evidence>
<protein>
    <submittedName>
        <fullName evidence="5">Class I SAM-dependent methyltransferase</fullName>
    </submittedName>
</protein>
<name>A0A5B8LID3_9SPHN</name>
<dbReference type="AlphaFoldDB" id="A0A5B8LID3"/>
<dbReference type="GO" id="GO:0032259">
    <property type="term" value="P:methylation"/>
    <property type="evidence" value="ECO:0007669"/>
    <property type="project" value="UniProtKB-KW"/>
</dbReference>
<dbReference type="PANTHER" id="PTHR43464:SF19">
    <property type="entry name" value="UBIQUINONE BIOSYNTHESIS O-METHYLTRANSFERASE, MITOCHONDRIAL"/>
    <property type="match status" value="1"/>
</dbReference>
<keyword evidence="1 5" id="KW-0489">Methyltransferase</keyword>
<evidence type="ECO:0000256" key="2">
    <source>
        <dbReference type="ARBA" id="ARBA00022679"/>
    </source>
</evidence>
<sequence length="204" mass="22534">MAARFIAQQLAKPEGLGGKFIRLFMNRVNSKLNDFAVEQLKVETSDRVLEIGFGGGVTLKPLLSRARFVCGVDPSSDVVDVARRRFATFVETGRADFLEGTAEALPLPDRAFDKVLTANTVYFWASLERGLQEIRRVLAPSGRVVIGFTPQVRMDRMNLPDDIFTSRTADAIEEALRNTGFIDAEIRAPWGEDQPMVATAIVTA</sequence>
<dbReference type="InterPro" id="IPR013216">
    <property type="entry name" value="Methyltransf_11"/>
</dbReference>
<dbReference type="InterPro" id="IPR029063">
    <property type="entry name" value="SAM-dependent_MTases_sf"/>
</dbReference>
<reference evidence="5 6" key="1">
    <citation type="submission" date="2019-07" db="EMBL/GenBank/DDBJ databases">
        <title>Full genome sequence of Sphingomonas sp. 4R-6-7(HKS19).</title>
        <authorList>
            <person name="Im W.-T."/>
        </authorList>
    </citation>
    <scope>NUCLEOTIDE SEQUENCE [LARGE SCALE GENOMIC DNA]</scope>
    <source>
        <strain evidence="5 6">HKS19</strain>
    </source>
</reference>
<evidence type="ECO:0000256" key="1">
    <source>
        <dbReference type="ARBA" id="ARBA00022603"/>
    </source>
</evidence>
<feature type="domain" description="Methyltransferase type 11" evidence="4">
    <location>
        <begin position="49"/>
        <end position="146"/>
    </location>
</feature>
<evidence type="ECO:0000313" key="5">
    <source>
        <dbReference type="EMBL" id="QDZ06910.1"/>
    </source>
</evidence>
<keyword evidence="3" id="KW-0949">S-adenosyl-L-methionine</keyword>
<dbReference type="EMBL" id="CP042306">
    <property type="protein sequence ID" value="QDZ06910.1"/>
    <property type="molecule type" value="Genomic_DNA"/>
</dbReference>
<accession>A0A5B8LID3</accession>
<dbReference type="Gene3D" id="3.40.50.150">
    <property type="entry name" value="Vaccinia Virus protein VP39"/>
    <property type="match status" value="1"/>
</dbReference>
<organism evidence="5 6">
    <name type="scientific">Sphingomonas panacisoli</name>
    <dbReference type="NCBI Taxonomy" id="1813879"/>
    <lineage>
        <taxon>Bacteria</taxon>
        <taxon>Pseudomonadati</taxon>
        <taxon>Pseudomonadota</taxon>
        <taxon>Alphaproteobacteria</taxon>
        <taxon>Sphingomonadales</taxon>
        <taxon>Sphingomonadaceae</taxon>
        <taxon>Sphingomonas</taxon>
    </lineage>
</organism>
<dbReference type="CDD" id="cd02440">
    <property type="entry name" value="AdoMet_MTases"/>
    <property type="match status" value="1"/>
</dbReference>
<evidence type="ECO:0000256" key="3">
    <source>
        <dbReference type="ARBA" id="ARBA00022691"/>
    </source>
</evidence>
<evidence type="ECO:0000259" key="4">
    <source>
        <dbReference type="Pfam" id="PF08241"/>
    </source>
</evidence>
<proteinExistence type="predicted"/>
<dbReference type="Proteomes" id="UP000315673">
    <property type="component" value="Chromosome"/>
</dbReference>
<dbReference type="KEGG" id="spai:FPZ24_04960"/>
<dbReference type="PANTHER" id="PTHR43464">
    <property type="entry name" value="METHYLTRANSFERASE"/>
    <property type="match status" value="1"/>
</dbReference>